<dbReference type="EMBL" id="CACVKT020006656">
    <property type="protein sequence ID" value="CAC5402958.1"/>
    <property type="molecule type" value="Genomic_DNA"/>
</dbReference>
<organism evidence="2 3">
    <name type="scientific">Mytilus coruscus</name>
    <name type="common">Sea mussel</name>
    <dbReference type="NCBI Taxonomy" id="42192"/>
    <lineage>
        <taxon>Eukaryota</taxon>
        <taxon>Metazoa</taxon>
        <taxon>Spiralia</taxon>
        <taxon>Lophotrochozoa</taxon>
        <taxon>Mollusca</taxon>
        <taxon>Bivalvia</taxon>
        <taxon>Autobranchia</taxon>
        <taxon>Pteriomorphia</taxon>
        <taxon>Mytilida</taxon>
        <taxon>Mytiloidea</taxon>
        <taxon>Mytilidae</taxon>
        <taxon>Mytilinae</taxon>
        <taxon>Mytilus</taxon>
    </lineage>
</organism>
<name>A0A6J8D2L8_MYTCO</name>
<keyword evidence="3" id="KW-1185">Reference proteome</keyword>
<accession>A0A6J8D2L8</accession>
<evidence type="ECO:0000313" key="3">
    <source>
        <dbReference type="Proteomes" id="UP000507470"/>
    </source>
</evidence>
<evidence type="ECO:0000256" key="1">
    <source>
        <dbReference type="SAM" id="MobiDB-lite"/>
    </source>
</evidence>
<dbReference type="Proteomes" id="UP000507470">
    <property type="component" value="Unassembled WGS sequence"/>
</dbReference>
<proteinExistence type="predicted"/>
<dbReference type="OrthoDB" id="6145352at2759"/>
<dbReference type="AlphaFoldDB" id="A0A6J8D2L8"/>
<feature type="region of interest" description="Disordered" evidence="1">
    <location>
        <begin position="74"/>
        <end position="116"/>
    </location>
</feature>
<feature type="compositionally biased region" description="Basic and acidic residues" evidence="1">
    <location>
        <begin position="76"/>
        <end position="87"/>
    </location>
</feature>
<gene>
    <name evidence="2" type="ORF">MCOR_36877</name>
</gene>
<protein>
    <submittedName>
        <fullName evidence="2">Uncharacterized protein</fullName>
    </submittedName>
</protein>
<reference evidence="2 3" key="1">
    <citation type="submission" date="2020-06" db="EMBL/GenBank/DDBJ databases">
        <authorList>
            <person name="Li R."/>
            <person name="Bekaert M."/>
        </authorList>
    </citation>
    <scope>NUCLEOTIDE SEQUENCE [LARGE SCALE GENOMIC DNA]</scope>
    <source>
        <strain evidence="3">wild</strain>
    </source>
</reference>
<evidence type="ECO:0000313" key="2">
    <source>
        <dbReference type="EMBL" id="CAC5402958.1"/>
    </source>
</evidence>
<feature type="compositionally biased region" description="Polar residues" evidence="1">
    <location>
        <begin position="94"/>
        <end position="116"/>
    </location>
</feature>
<sequence>MIASPNVLNPDVVLIGDDCIAIKSSSTRDQSSLITVDIIETCLTFVNPLNVQNVEGSPYLKDSNAVLVTTIHRQRKENPVLKNDKMKREKRSQSRPLSKKLNNSQEKSIQDSQPAETDLSMLTLNELLQTMPGNKMKNFIKKVTKKITCDQSDQDLGKELPALDVKKLNMIVKSYTDSEQEASLKCLGEQTTSLPNQILHAEPSHPQSYERSLSNLSFSRAFTFSVFDLPDGYREKNKQLQRRAYTAIKSH</sequence>